<sequence>MADPQNSDKPDFDDKASEEEKIKKAVDELRACRKGLTGIMMKINLLLATGPKYSDALQKQGGVELMLEKIAAIDEPGTKDTPPEARIVVPYIMGALFNESKQVRNVLQYKLTVWTMMNNLMKDNVSLETKLGLLVVLTEWLVVRRQQKKDMASLRAQADQMAKELAIDQQTALEQIKRQEENEAKYETYLREELIKLTKQMENQRRQKDFKQTPMFRKLFARITLVLLYLYHLQLEDEGDQKAADSEGETYKEKCDRLEMEMINQQEITDENQKKVDDLQKLYDEQQKEKELMLSQNKLLQNEIAELLKQIPLQQKKFTEESQLKDQETSRLSGLLEQRENEREELLTIIAAHEKQISDDQEANDKENNRLKGVLKEKEDLNSELQKKIADQEKQLKDEIEQENQEKQRLNDIVKQKENENAELLKKIEQQEQKITEEEQLKELEAQKMNQIMKEKQQEKEELLQKLAEQEKKLAEEQQLKEEENKRFTGIVEEKENENADLIKKIALQEQKFNEDSETKGQQKERLDGILDQKEKEIEELHKQIEELNKTVDSLEKKLNEETQLK</sequence>
<feature type="coiled-coil region" evidence="1">
    <location>
        <begin position="144"/>
        <end position="182"/>
    </location>
</feature>
<feature type="non-terminal residue" evidence="3">
    <location>
        <position position="566"/>
    </location>
</feature>
<evidence type="ECO:0000313" key="4">
    <source>
        <dbReference type="Proteomes" id="UP000324800"/>
    </source>
</evidence>
<reference evidence="3 4" key="1">
    <citation type="submission" date="2019-03" db="EMBL/GenBank/DDBJ databases">
        <title>Single cell metagenomics reveals metabolic interactions within the superorganism composed of flagellate Streblomastix strix and complex community of Bacteroidetes bacteria on its surface.</title>
        <authorList>
            <person name="Treitli S.C."/>
            <person name="Kolisko M."/>
            <person name="Husnik F."/>
            <person name="Keeling P."/>
            <person name="Hampl V."/>
        </authorList>
    </citation>
    <scope>NUCLEOTIDE SEQUENCE [LARGE SCALE GENOMIC DNA]</scope>
    <source>
        <strain evidence="3">ST1C</strain>
    </source>
</reference>
<evidence type="ECO:0000256" key="2">
    <source>
        <dbReference type="SAM" id="MobiDB-lite"/>
    </source>
</evidence>
<feature type="region of interest" description="Disordered" evidence="2">
    <location>
        <begin position="358"/>
        <end position="377"/>
    </location>
</feature>
<dbReference type="AlphaFoldDB" id="A0A5J4UNK4"/>
<evidence type="ECO:0000313" key="3">
    <source>
        <dbReference type="EMBL" id="KAA6371913.1"/>
    </source>
</evidence>
<protein>
    <submittedName>
        <fullName evidence="3">Uncharacterized protein</fullName>
    </submittedName>
</protein>
<gene>
    <name evidence="3" type="ORF">EZS28_032560</name>
</gene>
<name>A0A5J4UNK4_9EUKA</name>
<feature type="region of interest" description="Disordered" evidence="2">
    <location>
        <begin position="1"/>
        <end position="20"/>
    </location>
</feature>
<proteinExistence type="predicted"/>
<organism evidence="3 4">
    <name type="scientific">Streblomastix strix</name>
    <dbReference type="NCBI Taxonomy" id="222440"/>
    <lineage>
        <taxon>Eukaryota</taxon>
        <taxon>Metamonada</taxon>
        <taxon>Preaxostyla</taxon>
        <taxon>Oxymonadida</taxon>
        <taxon>Streblomastigidae</taxon>
        <taxon>Streblomastix</taxon>
    </lineage>
</organism>
<comment type="caution">
    <text evidence="3">The sequence shown here is derived from an EMBL/GenBank/DDBJ whole genome shotgun (WGS) entry which is preliminary data.</text>
</comment>
<accession>A0A5J4UNK4</accession>
<keyword evidence="1" id="KW-0175">Coiled coil</keyword>
<evidence type="ECO:0000256" key="1">
    <source>
        <dbReference type="SAM" id="Coils"/>
    </source>
</evidence>
<dbReference type="Proteomes" id="UP000324800">
    <property type="component" value="Unassembled WGS sequence"/>
</dbReference>
<dbReference type="EMBL" id="SNRW01014055">
    <property type="protein sequence ID" value="KAA6371913.1"/>
    <property type="molecule type" value="Genomic_DNA"/>
</dbReference>